<dbReference type="AlphaFoldDB" id="A0AA42SFZ1"/>
<dbReference type="RefSeq" id="WP_279679031.1">
    <property type="nucleotide sequence ID" value="NZ_JAOCCL010000018.1"/>
</dbReference>
<gene>
    <name evidence="2" type="ORF">N5C97_08865</name>
</gene>
<comment type="caution">
    <text evidence="2">The sequence shown here is derived from an EMBL/GenBank/DDBJ whole genome shotgun (WGS) entry which is preliminary data.</text>
</comment>
<dbReference type="Proteomes" id="UP001160116">
    <property type="component" value="Unassembled WGS sequence"/>
</dbReference>
<feature type="transmembrane region" description="Helical" evidence="1">
    <location>
        <begin position="6"/>
        <end position="31"/>
    </location>
</feature>
<keyword evidence="1" id="KW-1133">Transmembrane helix</keyword>
<organism evidence="2 3">
    <name type="scientific">Acinetobacter johnsonii</name>
    <dbReference type="NCBI Taxonomy" id="40214"/>
    <lineage>
        <taxon>Bacteria</taxon>
        <taxon>Pseudomonadati</taxon>
        <taxon>Pseudomonadota</taxon>
        <taxon>Gammaproteobacteria</taxon>
        <taxon>Moraxellales</taxon>
        <taxon>Moraxellaceae</taxon>
        <taxon>Acinetobacter</taxon>
    </lineage>
</organism>
<protein>
    <submittedName>
        <fullName evidence="2">Uncharacterized protein</fullName>
    </submittedName>
</protein>
<evidence type="ECO:0000256" key="1">
    <source>
        <dbReference type="SAM" id="Phobius"/>
    </source>
</evidence>
<reference evidence="2" key="1">
    <citation type="submission" date="2022-09" db="EMBL/GenBank/DDBJ databases">
        <title>Intensive care unit water sources are persistently colonized with multi-drug resistant bacteria and are the site of extensive horizontal gene transfer of antibiotic resistance genes.</title>
        <authorList>
            <person name="Diorio-Toth L."/>
        </authorList>
    </citation>
    <scope>NUCLEOTIDE SEQUENCE</scope>
    <source>
        <strain evidence="2">GD03885</strain>
    </source>
</reference>
<keyword evidence="1" id="KW-0472">Membrane</keyword>
<keyword evidence="1" id="KW-0812">Transmembrane</keyword>
<accession>A0AA42SFZ1</accession>
<evidence type="ECO:0000313" key="3">
    <source>
        <dbReference type="Proteomes" id="UP001160116"/>
    </source>
</evidence>
<name>A0AA42SFZ1_ACIJO</name>
<proteinExistence type="predicted"/>
<sequence>MDDVSIVYVVCLAGAIAFTALVCVFLLGYYLCQYIIVHECFAHGRFKAQGVAFSCSRYIEYEGDKGVPEAILEHEERQNEKYRDSVDQAHAIAPSTLDKLKWLDPKTKDDLLGIGKKHEAIGEEVYRLNIMGGELKGHDCLQCFKDAGDRPRIMILCSTCGNKRCPKAEDHRYKCTGSNDPDQVGQFEDVADCVAHAVFNTPLTQYSHLEQPKKRKTTTGNDFYKP</sequence>
<evidence type="ECO:0000313" key="2">
    <source>
        <dbReference type="EMBL" id="MDH0826611.1"/>
    </source>
</evidence>
<dbReference type="EMBL" id="JAOCCL010000018">
    <property type="protein sequence ID" value="MDH0826611.1"/>
    <property type="molecule type" value="Genomic_DNA"/>
</dbReference>